<dbReference type="GO" id="GO:0051015">
    <property type="term" value="F:actin filament binding"/>
    <property type="evidence" value="ECO:0007669"/>
    <property type="project" value="TreeGrafter"/>
</dbReference>
<dbReference type="Proteomes" id="UP001239994">
    <property type="component" value="Unassembled WGS sequence"/>
</dbReference>
<keyword evidence="2" id="KW-1185">Reference proteome</keyword>
<evidence type="ECO:0000313" key="1">
    <source>
        <dbReference type="EMBL" id="KAK1797576.1"/>
    </source>
</evidence>
<dbReference type="GO" id="GO:0048812">
    <property type="term" value="P:neuron projection morphogenesis"/>
    <property type="evidence" value="ECO:0007669"/>
    <property type="project" value="TreeGrafter"/>
</dbReference>
<accession>A0AAD8ZGJ8</accession>
<dbReference type="AlphaFoldDB" id="A0AAD8ZGJ8"/>
<dbReference type="InterPro" id="IPR052838">
    <property type="entry name" value="Myosin-XVI"/>
</dbReference>
<sequence length="241" mass="27185">MGSVTVEDEGWVLSWLLSVRDQGVWVLSARDQGVWVLSARDQGVWVLSARDQGVWVLSVRDQGCFQLCNVFRPNMEIDQCLLDSLPSGQRQWLVRRVRCDQLRAYYERERVLHQPGAIARPRAARRRKPTVRFPLAYVLQDAIERHGDKEASEAVTDDAGTILHYNTHSSLAPYETDISVRGQRFSPTPANGNQRSGIQELHSSAEGVLCGPLTRTVRVLSQYQTEPVPHPVLDCRWAGKG</sequence>
<dbReference type="PANTHER" id="PTHR47335:SF1">
    <property type="entry name" value="UNCONVENTIONAL MYOSIN-XVI"/>
    <property type="match status" value="1"/>
</dbReference>
<dbReference type="GO" id="GO:0019903">
    <property type="term" value="F:protein phosphatase binding"/>
    <property type="evidence" value="ECO:0007669"/>
    <property type="project" value="TreeGrafter"/>
</dbReference>
<dbReference type="GO" id="GO:0016459">
    <property type="term" value="C:myosin complex"/>
    <property type="evidence" value="ECO:0007669"/>
    <property type="project" value="TreeGrafter"/>
</dbReference>
<reference evidence="1" key="1">
    <citation type="submission" date="2023-03" db="EMBL/GenBank/DDBJ databases">
        <title>Electrophorus voltai genome.</title>
        <authorList>
            <person name="Bian C."/>
        </authorList>
    </citation>
    <scope>NUCLEOTIDE SEQUENCE</scope>
    <source>
        <strain evidence="1">CB-2022</strain>
        <tissue evidence="1">Muscle</tissue>
    </source>
</reference>
<name>A0AAD8ZGJ8_9TELE</name>
<dbReference type="EMBL" id="JAROKS010000013">
    <property type="protein sequence ID" value="KAK1797576.1"/>
    <property type="molecule type" value="Genomic_DNA"/>
</dbReference>
<dbReference type="GO" id="GO:0048471">
    <property type="term" value="C:perinuclear region of cytoplasm"/>
    <property type="evidence" value="ECO:0007669"/>
    <property type="project" value="TreeGrafter"/>
</dbReference>
<proteinExistence type="predicted"/>
<protein>
    <submittedName>
        <fullName evidence="1">Uncharacterized protein</fullName>
    </submittedName>
</protein>
<dbReference type="GO" id="GO:0043491">
    <property type="term" value="P:phosphatidylinositol 3-kinase/protein kinase B signal transduction"/>
    <property type="evidence" value="ECO:0007669"/>
    <property type="project" value="TreeGrafter"/>
</dbReference>
<organism evidence="1 2">
    <name type="scientific">Electrophorus voltai</name>
    <dbReference type="NCBI Taxonomy" id="2609070"/>
    <lineage>
        <taxon>Eukaryota</taxon>
        <taxon>Metazoa</taxon>
        <taxon>Chordata</taxon>
        <taxon>Craniata</taxon>
        <taxon>Vertebrata</taxon>
        <taxon>Euteleostomi</taxon>
        <taxon>Actinopterygii</taxon>
        <taxon>Neopterygii</taxon>
        <taxon>Teleostei</taxon>
        <taxon>Ostariophysi</taxon>
        <taxon>Gymnotiformes</taxon>
        <taxon>Gymnotoidei</taxon>
        <taxon>Gymnotidae</taxon>
        <taxon>Electrophorus</taxon>
    </lineage>
</organism>
<dbReference type="PANTHER" id="PTHR47335">
    <property type="entry name" value="UNCONVENTIONAL MYOSIN-XVI"/>
    <property type="match status" value="1"/>
</dbReference>
<gene>
    <name evidence="1" type="ORF">P4O66_000768</name>
</gene>
<comment type="caution">
    <text evidence="1">The sequence shown here is derived from an EMBL/GenBank/DDBJ whole genome shotgun (WGS) entry which is preliminary data.</text>
</comment>
<evidence type="ECO:0000313" key="2">
    <source>
        <dbReference type="Proteomes" id="UP001239994"/>
    </source>
</evidence>
<dbReference type="GO" id="GO:0005654">
    <property type="term" value="C:nucleoplasm"/>
    <property type="evidence" value="ECO:0007669"/>
    <property type="project" value="TreeGrafter"/>
</dbReference>
<dbReference type="GO" id="GO:2000134">
    <property type="term" value="P:negative regulation of G1/S transition of mitotic cell cycle"/>
    <property type="evidence" value="ECO:0007669"/>
    <property type="project" value="TreeGrafter"/>
</dbReference>